<protein>
    <submittedName>
        <fullName evidence="1">Uncharacterized protein</fullName>
    </submittedName>
</protein>
<dbReference type="AlphaFoldDB" id="A0A0M0JUZ8"/>
<sequence length="74" mass="7810">MTALAALPTAREVRALCVDVGALPETGDGGAALSRAALHARFLGMSEIAFSQLGEEFSVESEAEHECFWQAEAD</sequence>
<keyword evidence="2" id="KW-1185">Reference proteome</keyword>
<reference evidence="2" key="1">
    <citation type="journal article" date="2015" name="PLoS Genet.">
        <title>Genome Sequence and Transcriptome Analyses of Chrysochromulina tobin: Metabolic Tools for Enhanced Algal Fitness in the Prominent Order Prymnesiales (Haptophyceae).</title>
        <authorList>
            <person name="Hovde B.T."/>
            <person name="Deodato C.R."/>
            <person name="Hunsperger H.M."/>
            <person name="Ryken S.A."/>
            <person name="Yost W."/>
            <person name="Jha R.K."/>
            <person name="Patterson J."/>
            <person name="Monnat R.J. Jr."/>
            <person name="Barlow S.B."/>
            <person name="Starkenburg S.R."/>
            <person name="Cattolico R.A."/>
        </authorList>
    </citation>
    <scope>NUCLEOTIDE SEQUENCE</scope>
    <source>
        <strain evidence="2">CCMP291</strain>
    </source>
</reference>
<name>A0A0M0JUZ8_9EUKA</name>
<proteinExistence type="predicted"/>
<accession>A0A0M0JUZ8</accession>
<dbReference type="Proteomes" id="UP000037460">
    <property type="component" value="Unassembled WGS sequence"/>
</dbReference>
<organism evidence="1 2">
    <name type="scientific">Chrysochromulina tobinii</name>
    <dbReference type="NCBI Taxonomy" id="1460289"/>
    <lineage>
        <taxon>Eukaryota</taxon>
        <taxon>Haptista</taxon>
        <taxon>Haptophyta</taxon>
        <taxon>Prymnesiophyceae</taxon>
        <taxon>Prymnesiales</taxon>
        <taxon>Chrysochromulinaceae</taxon>
        <taxon>Chrysochromulina</taxon>
    </lineage>
</organism>
<comment type="caution">
    <text evidence="1">The sequence shown here is derived from an EMBL/GenBank/DDBJ whole genome shotgun (WGS) entry which is preliminary data.</text>
</comment>
<dbReference type="EMBL" id="JWZX01002323">
    <property type="protein sequence ID" value="KOO29943.1"/>
    <property type="molecule type" value="Genomic_DNA"/>
</dbReference>
<evidence type="ECO:0000313" key="2">
    <source>
        <dbReference type="Proteomes" id="UP000037460"/>
    </source>
</evidence>
<evidence type="ECO:0000313" key="1">
    <source>
        <dbReference type="EMBL" id="KOO29943.1"/>
    </source>
</evidence>
<gene>
    <name evidence="1" type="ORF">Ctob_007204</name>
</gene>